<evidence type="ECO:0000256" key="2">
    <source>
        <dbReference type="ARBA" id="ARBA00023242"/>
    </source>
</evidence>
<dbReference type="EMBL" id="LJIG01016353">
    <property type="protein sequence ID" value="KRT80856.1"/>
    <property type="molecule type" value="Genomic_DNA"/>
</dbReference>
<dbReference type="GO" id="GO:0005634">
    <property type="term" value="C:nucleus"/>
    <property type="evidence" value="ECO:0007669"/>
    <property type="project" value="UniProtKB-SubCell"/>
</dbReference>
<protein>
    <submittedName>
        <fullName evidence="3">Uncharacterized protein</fullName>
    </submittedName>
</protein>
<keyword evidence="4" id="KW-1185">Reference proteome</keyword>
<sequence length="274" mass="31393">MSYICVFKGLECSEYHWPCLDQLISLLFALQDTVECLVYIGKALILDPNYIKGLVLRKNIYDCNPATKDYYKLFNPDYIYEPSFDVPVSQEDEIKYLAEAQKLLDRVNEMEKSLKAKELSWIPLPKPLKEFTWLSIGSTLIELHKYVSDNNLSHFCFVNLKKCMSLNGETIDTAGSDPIEKNNNIEDVKCNDLERKEECCDITSDSASKNDIDEIPERRLSQASDVATICNVIDENNTPIQTDNDEVILLIGLYSATSYKILLRLTSYNIVFYS</sequence>
<evidence type="ECO:0000313" key="4">
    <source>
        <dbReference type="Proteomes" id="UP000051574"/>
    </source>
</evidence>
<organism evidence="3 4">
    <name type="scientific">Oryctes borbonicus</name>
    <dbReference type="NCBI Taxonomy" id="1629725"/>
    <lineage>
        <taxon>Eukaryota</taxon>
        <taxon>Metazoa</taxon>
        <taxon>Ecdysozoa</taxon>
        <taxon>Arthropoda</taxon>
        <taxon>Hexapoda</taxon>
        <taxon>Insecta</taxon>
        <taxon>Pterygota</taxon>
        <taxon>Neoptera</taxon>
        <taxon>Endopterygota</taxon>
        <taxon>Coleoptera</taxon>
        <taxon>Polyphaga</taxon>
        <taxon>Scarabaeiformia</taxon>
        <taxon>Scarabaeidae</taxon>
        <taxon>Dynastinae</taxon>
        <taxon>Oryctes</taxon>
    </lineage>
</organism>
<dbReference type="AlphaFoldDB" id="A0A0T6B0I5"/>
<proteinExistence type="predicted"/>
<comment type="subcellular location">
    <subcellularLocation>
        <location evidence="1">Nucleus</location>
    </subcellularLocation>
</comment>
<dbReference type="InterPro" id="IPR033053">
    <property type="entry name" value="Hir3/CABIN1"/>
</dbReference>
<dbReference type="PANTHER" id="PTHR15502:SF7">
    <property type="entry name" value="CALCINEURIN-BINDING PROTEIN CABIN-1"/>
    <property type="match status" value="1"/>
</dbReference>
<evidence type="ECO:0000256" key="1">
    <source>
        <dbReference type="ARBA" id="ARBA00004123"/>
    </source>
</evidence>
<accession>A0A0T6B0I5</accession>
<evidence type="ECO:0000313" key="3">
    <source>
        <dbReference type="EMBL" id="KRT80856.1"/>
    </source>
</evidence>
<dbReference type="OrthoDB" id="77564at2759"/>
<dbReference type="PANTHER" id="PTHR15502">
    <property type="entry name" value="CALCINEURIN-BINDING PROTEIN CABIN 1-RELATED"/>
    <property type="match status" value="1"/>
</dbReference>
<keyword evidence="2" id="KW-0539">Nucleus</keyword>
<comment type="caution">
    <text evidence="3">The sequence shown here is derived from an EMBL/GenBank/DDBJ whole genome shotgun (WGS) entry which is preliminary data.</text>
</comment>
<dbReference type="GO" id="GO:0006325">
    <property type="term" value="P:chromatin organization"/>
    <property type="evidence" value="ECO:0007669"/>
    <property type="project" value="InterPro"/>
</dbReference>
<dbReference type="GO" id="GO:0031491">
    <property type="term" value="F:nucleosome binding"/>
    <property type="evidence" value="ECO:0007669"/>
    <property type="project" value="TreeGrafter"/>
</dbReference>
<dbReference type="Proteomes" id="UP000051574">
    <property type="component" value="Unassembled WGS sequence"/>
</dbReference>
<reference evidence="3 4" key="1">
    <citation type="submission" date="2015-09" db="EMBL/GenBank/DDBJ databases">
        <title>Draft genome of the scarab beetle Oryctes borbonicus.</title>
        <authorList>
            <person name="Meyer J.M."/>
            <person name="Markov G.V."/>
            <person name="Baskaran P."/>
            <person name="Herrmann M."/>
            <person name="Sommer R.J."/>
            <person name="Roedelsperger C."/>
        </authorList>
    </citation>
    <scope>NUCLEOTIDE SEQUENCE [LARGE SCALE GENOMIC DNA]</scope>
    <source>
        <strain evidence="3">OB123</strain>
        <tissue evidence="3">Whole animal</tissue>
    </source>
</reference>
<name>A0A0T6B0I5_9SCAR</name>
<gene>
    <name evidence="3" type="ORF">AMK59_5433</name>
</gene>